<dbReference type="PANTHER" id="PTHR11161">
    <property type="entry name" value="O-ACYLTRANSFERASE"/>
    <property type="match status" value="1"/>
</dbReference>
<feature type="transmembrane region" description="Helical" evidence="1">
    <location>
        <begin position="613"/>
        <end position="632"/>
    </location>
</feature>
<feature type="signal peptide" evidence="2">
    <location>
        <begin position="1"/>
        <end position="21"/>
    </location>
</feature>
<comment type="caution">
    <text evidence="3">The sequence shown here is derived from an EMBL/GenBank/DDBJ whole genome shotgun (WGS) entry which is preliminary data.</text>
</comment>
<organism evidence="3 4">
    <name type="scientific">Euplotes crassus</name>
    <dbReference type="NCBI Taxonomy" id="5936"/>
    <lineage>
        <taxon>Eukaryota</taxon>
        <taxon>Sar</taxon>
        <taxon>Alveolata</taxon>
        <taxon>Ciliophora</taxon>
        <taxon>Intramacronucleata</taxon>
        <taxon>Spirotrichea</taxon>
        <taxon>Hypotrichia</taxon>
        <taxon>Euplotida</taxon>
        <taxon>Euplotidae</taxon>
        <taxon>Moneuplotes</taxon>
    </lineage>
</organism>
<reference evidence="3" key="1">
    <citation type="submission" date="2023-07" db="EMBL/GenBank/DDBJ databases">
        <authorList>
            <consortium name="AG Swart"/>
            <person name="Singh M."/>
            <person name="Singh A."/>
            <person name="Seah K."/>
            <person name="Emmerich C."/>
        </authorList>
    </citation>
    <scope>NUCLEOTIDE SEQUENCE</scope>
    <source>
        <strain evidence="3">DP1</strain>
    </source>
</reference>
<feature type="transmembrane region" description="Helical" evidence="1">
    <location>
        <begin position="539"/>
        <end position="560"/>
    </location>
</feature>
<feature type="transmembrane region" description="Helical" evidence="1">
    <location>
        <begin position="694"/>
        <end position="717"/>
    </location>
</feature>
<accession>A0AAD2D900</accession>
<keyword evidence="1" id="KW-0812">Transmembrane</keyword>
<feature type="chain" id="PRO_5042232800" description="Acyltransferase 3 domain-containing protein" evidence="2">
    <location>
        <begin position="22"/>
        <end position="837"/>
    </location>
</feature>
<evidence type="ECO:0008006" key="5">
    <source>
        <dbReference type="Google" id="ProtNLM"/>
    </source>
</evidence>
<feature type="transmembrane region" description="Helical" evidence="1">
    <location>
        <begin position="210"/>
        <end position="233"/>
    </location>
</feature>
<feature type="transmembrane region" description="Helical" evidence="1">
    <location>
        <begin position="429"/>
        <end position="453"/>
    </location>
</feature>
<dbReference type="AlphaFoldDB" id="A0AAD2D900"/>
<dbReference type="InterPro" id="IPR052728">
    <property type="entry name" value="O2_lipid_transport_reg"/>
</dbReference>
<feature type="transmembrane region" description="Helical" evidence="1">
    <location>
        <begin position="474"/>
        <end position="493"/>
    </location>
</feature>
<keyword evidence="1" id="KW-1133">Transmembrane helix</keyword>
<feature type="transmembrane region" description="Helical" evidence="1">
    <location>
        <begin position="762"/>
        <end position="790"/>
    </location>
</feature>
<evidence type="ECO:0000256" key="1">
    <source>
        <dbReference type="SAM" id="Phobius"/>
    </source>
</evidence>
<feature type="transmembrane region" description="Helical" evidence="1">
    <location>
        <begin position="392"/>
        <end position="409"/>
    </location>
</feature>
<evidence type="ECO:0000313" key="4">
    <source>
        <dbReference type="Proteomes" id="UP001295684"/>
    </source>
</evidence>
<proteinExistence type="predicted"/>
<dbReference type="EMBL" id="CAMPGE010026360">
    <property type="protein sequence ID" value="CAI2384051.1"/>
    <property type="molecule type" value="Genomic_DNA"/>
</dbReference>
<evidence type="ECO:0000256" key="2">
    <source>
        <dbReference type="SAM" id="SignalP"/>
    </source>
</evidence>
<dbReference type="Proteomes" id="UP001295684">
    <property type="component" value="Unassembled WGS sequence"/>
</dbReference>
<sequence>MKGSILNILCLIVSFISLTKGQSGKLLKHRNSSRSILNSTILLVDLLFDIDFESRITVHNESTKVNRNTILEKSKNYAIDQCYAAINSYTKYMRQDPYKKMQLYSFSDIADVGDYSGCQEITSHAEWNYINVNLTKLPVDVRFGLCFPKECTQVMMNQAADPLSAITFKLVQTIGWITDIEFIRKQRLGAEVSFIQPKAWRETQIQNKSIGAIAVLALMSLYAGLVISFSLLLHWQRPNKNSWENKKYVPNEKESFLSGGGYYTGNTTPSDYYDSIRDPINFPNDSREVSQTDPFILGFSPRKQSAPMHQIPTKYVSITPRSDNVTTEESTDMSAQKDHKKSQIIVRNKFKGSFWENIINCFSIQRNITSLHTPINKFKEDEDLAFIDGMRVLTMLWVILALTAVYTLISNLSDPIMIFVYFQGYPFAFLAGCFITPELFVFYIFFLGFIYMARFYDLNGGIGFTDYIRFYIHRFLKLAPMYYLVFFFSWFLYPLIFTNPGWFVSERFSKNCEEEWPFVLTFLNNFIPFFTQALNGCYYWPYVIPNDMILHLFFPFLVILYKKRRTLFYITNIALLVGGCLLDFYITIKNRLRVGILTFEDYYLYSCFYNKPYTKLPILACGMGMGAFYLRLIKYKQASDEDQKKKFPLIHFMNNSLLFAIFLYAYAFCVINFINIIQVSSNRNGYSWGMNQNGIFFALSRFGYISGIMAIILNILTGKGRYIKVLLSNYLWRPLARLNFTAYLIFPLVIGAAIFNTKTSLYVTYISIIPSMFSCIILTYTFALFAFLLFEKPMENLKNYIKFLIFGDESLLFDPNKNKLETLSQSVTVEDLAKKKM</sequence>
<name>A0AAD2D900_EUPCR</name>
<feature type="transmembrane region" description="Helical" evidence="1">
    <location>
        <begin position="738"/>
        <end position="756"/>
    </location>
</feature>
<feature type="transmembrane region" description="Helical" evidence="1">
    <location>
        <begin position="652"/>
        <end position="674"/>
    </location>
</feature>
<gene>
    <name evidence="3" type="ORF">ECRASSUSDP1_LOCUS25571</name>
</gene>
<keyword evidence="2" id="KW-0732">Signal</keyword>
<feature type="transmembrane region" description="Helical" evidence="1">
    <location>
        <begin position="567"/>
        <end position="588"/>
    </location>
</feature>
<protein>
    <recommendedName>
        <fullName evidence="5">Acyltransferase 3 domain-containing protein</fullName>
    </recommendedName>
</protein>
<dbReference type="PANTHER" id="PTHR11161:SF0">
    <property type="entry name" value="O-ACYLTRANSFERASE LIKE PROTEIN"/>
    <property type="match status" value="1"/>
</dbReference>
<keyword evidence="4" id="KW-1185">Reference proteome</keyword>
<evidence type="ECO:0000313" key="3">
    <source>
        <dbReference type="EMBL" id="CAI2384051.1"/>
    </source>
</evidence>
<keyword evidence="1" id="KW-0472">Membrane</keyword>